<keyword evidence="2 4" id="KW-0808">Transferase</keyword>
<comment type="similarity">
    <text evidence="1 4">Belongs to the thiolase-like superfamily. Thiolase family.</text>
</comment>
<evidence type="ECO:0000256" key="4">
    <source>
        <dbReference type="RuleBase" id="RU003557"/>
    </source>
</evidence>
<dbReference type="SUPFAM" id="SSF53901">
    <property type="entry name" value="Thiolase-like"/>
    <property type="match status" value="2"/>
</dbReference>
<dbReference type="InterPro" id="IPR002155">
    <property type="entry name" value="Thiolase"/>
</dbReference>
<evidence type="ECO:0000256" key="1">
    <source>
        <dbReference type="ARBA" id="ARBA00010982"/>
    </source>
</evidence>
<dbReference type="EMBL" id="JAAATY010000016">
    <property type="protein sequence ID" value="NRN67821.1"/>
    <property type="molecule type" value="Genomic_DNA"/>
</dbReference>
<dbReference type="Pfam" id="PF02803">
    <property type="entry name" value="Thiolase_C"/>
    <property type="match status" value="1"/>
</dbReference>
<evidence type="ECO:0000256" key="3">
    <source>
        <dbReference type="ARBA" id="ARBA00023315"/>
    </source>
</evidence>
<evidence type="ECO:0000313" key="8">
    <source>
        <dbReference type="Proteomes" id="UP000763557"/>
    </source>
</evidence>
<evidence type="ECO:0000256" key="2">
    <source>
        <dbReference type="ARBA" id="ARBA00022679"/>
    </source>
</evidence>
<feature type="domain" description="Thiolase N-terminal" evidence="5">
    <location>
        <begin position="5"/>
        <end position="274"/>
    </location>
</feature>
<gene>
    <name evidence="7" type="ORF">GC106_50610</name>
</gene>
<dbReference type="PIRSF" id="PIRSF000429">
    <property type="entry name" value="Ac-CoA_Ac_transf"/>
    <property type="match status" value="1"/>
</dbReference>
<proteinExistence type="inferred from homology"/>
<dbReference type="CDD" id="cd00751">
    <property type="entry name" value="thiolase"/>
    <property type="match status" value="1"/>
</dbReference>
<protein>
    <submittedName>
        <fullName evidence="7">Acetyl-CoA C-acetyltransferase</fullName>
    </submittedName>
</protein>
<organism evidence="7 8">
    <name type="scientific">Kibdelosporangium persicum</name>
    <dbReference type="NCBI Taxonomy" id="2698649"/>
    <lineage>
        <taxon>Bacteria</taxon>
        <taxon>Bacillati</taxon>
        <taxon>Actinomycetota</taxon>
        <taxon>Actinomycetes</taxon>
        <taxon>Pseudonocardiales</taxon>
        <taxon>Pseudonocardiaceae</taxon>
        <taxon>Kibdelosporangium</taxon>
    </lineage>
</organism>
<feature type="domain" description="Thiolase C-terminal" evidence="6">
    <location>
        <begin position="283"/>
        <end position="404"/>
    </location>
</feature>
<evidence type="ECO:0000259" key="6">
    <source>
        <dbReference type="Pfam" id="PF02803"/>
    </source>
</evidence>
<reference evidence="7 8" key="1">
    <citation type="submission" date="2020-01" db="EMBL/GenBank/DDBJ databases">
        <title>Kibdelosporangium persica a novel Actinomycetes from a hot desert in Iran.</title>
        <authorList>
            <person name="Safaei N."/>
            <person name="Zaburannyi N."/>
            <person name="Mueller R."/>
            <person name="Wink J."/>
        </authorList>
    </citation>
    <scope>NUCLEOTIDE SEQUENCE [LARGE SCALE GENOMIC DNA]</scope>
    <source>
        <strain evidence="7 8">4NS15</strain>
    </source>
</reference>
<dbReference type="NCBIfam" id="NF005890">
    <property type="entry name" value="PRK07851.1"/>
    <property type="match status" value="1"/>
</dbReference>
<evidence type="ECO:0000259" key="5">
    <source>
        <dbReference type="Pfam" id="PF00108"/>
    </source>
</evidence>
<comment type="caution">
    <text evidence="7">The sequence shown here is derived from an EMBL/GenBank/DDBJ whole genome shotgun (WGS) entry which is preliminary data.</text>
</comment>
<dbReference type="Proteomes" id="UP000763557">
    <property type="component" value="Unassembled WGS sequence"/>
</dbReference>
<dbReference type="InterPro" id="IPR016039">
    <property type="entry name" value="Thiolase-like"/>
</dbReference>
<keyword evidence="3 4" id="KW-0012">Acyltransferase</keyword>
<dbReference type="Pfam" id="PF00108">
    <property type="entry name" value="Thiolase_N"/>
    <property type="match status" value="1"/>
</dbReference>
<dbReference type="PROSITE" id="PS00737">
    <property type="entry name" value="THIOLASE_2"/>
    <property type="match status" value="1"/>
</dbReference>
<name>A0ABX2F8Z4_9PSEU</name>
<dbReference type="InterPro" id="IPR020617">
    <property type="entry name" value="Thiolase_C"/>
</dbReference>
<dbReference type="Gene3D" id="3.40.47.10">
    <property type="match status" value="1"/>
</dbReference>
<dbReference type="RefSeq" id="WP_173136199.1">
    <property type="nucleotide sequence ID" value="NZ_CBCSGW010000054.1"/>
</dbReference>
<dbReference type="InterPro" id="IPR020616">
    <property type="entry name" value="Thiolase_N"/>
</dbReference>
<dbReference type="PANTHER" id="PTHR18919">
    <property type="entry name" value="ACETYL-COA C-ACYLTRANSFERASE"/>
    <property type="match status" value="1"/>
</dbReference>
<dbReference type="NCBIfam" id="TIGR01930">
    <property type="entry name" value="AcCoA-C-Actrans"/>
    <property type="match status" value="1"/>
</dbReference>
<sequence length="406" mass="42396">MPEAVIVSAARSPIGRAGKGSLVSIRPDDLAVQIVRAALDKVPQLDPAEIDDLILGCGLPGGEQGFNMGRVLAVELGYDHLPGCTVTRYCASSLQSTRMAFHAIKAGEGDVFISAGVETVSRFAKGSSDSWPDTHNPLFADAEARTASAASQGASSWEDPRSSGQVPDVYIAMGQTAENLALLKDVSREDMDHFGVRSQNLAEKAIADGFWAKDITPVTLPDGTVVSADDGPRPGVTYEKTSQLKPVFRPDGRVTAGNCCPLNDGAAALVIMSSDKAAALGVTPLARIVSTGVSGLSPEIMGLGPVEASQRALARAGMSIDDIDLVEINEAFAAQVIPSYRDLGIDIDKLNVNGGAIAVGHPFGMTGARITTTLINSLQHHDKQFGLETMCVGGGQGMAMVIERLS</sequence>
<evidence type="ECO:0000313" key="7">
    <source>
        <dbReference type="EMBL" id="NRN67821.1"/>
    </source>
</evidence>
<keyword evidence="8" id="KW-1185">Reference proteome</keyword>
<dbReference type="InterPro" id="IPR020613">
    <property type="entry name" value="Thiolase_CS"/>
</dbReference>
<dbReference type="PANTHER" id="PTHR18919:SF134">
    <property type="entry name" value="BETA-KETOACYL COA THIOLASE FADA3-RELATED"/>
    <property type="match status" value="1"/>
</dbReference>
<accession>A0ABX2F8Z4</accession>